<evidence type="ECO:0000256" key="1">
    <source>
        <dbReference type="SAM" id="MobiDB-lite"/>
    </source>
</evidence>
<feature type="region of interest" description="Disordered" evidence="1">
    <location>
        <begin position="425"/>
        <end position="452"/>
    </location>
</feature>
<proteinExistence type="predicted"/>
<gene>
    <name evidence="2" type="ORF">PR048_016782</name>
</gene>
<keyword evidence="3" id="KW-1185">Reference proteome</keyword>
<accession>A0ABQ9H7S1</accession>
<evidence type="ECO:0000313" key="3">
    <source>
        <dbReference type="Proteomes" id="UP001159363"/>
    </source>
</evidence>
<dbReference type="Proteomes" id="UP001159363">
    <property type="component" value="Chromosome 5"/>
</dbReference>
<protein>
    <submittedName>
        <fullName evidence="2">Uncharacterized protein</fullName>
    </submittedName>
</protein>
<reference evidence="2 3" key="1">
    <citation type="submission" date="2023-02" db="EMBL/GenBank/DDBJ databases">
        <title>LHISI_Scaffold_Assembly.</title>
        <authorList>
            <person name="Stuart O.P."/>
            <person name="Cleave R."/>
            <person name="Magrath M.J.L."/>
            <person name="Mikheyev A.S."/>
        </authorList>
    </citation>
    <scope>NUCLEOTIDE SEQUENCE [LARGE SCALE GENOMIC DNA]</scope>
    <source>
        <strain evidence="2">Daus_M_001</strain>
        <tissue evidence="2">Leg muscle</tissue>
    </source>
</reference>
<dbReference type="EMBL" id="JARBHB010000006">
    <property type="protein sequence ID" value="KAJ8880316.1"/>
    <property type="molecule type" value="Genomic_DNA"/>
</dbReference>
<evidence type="ECO:0000313" key="2">
    <source>
        <dbReference type="EMBL" id="KAJ8880316.1"/>
    </source>
</evidence>
<name>A0ABQ9H7S1_9NEOP</name>
<comment type="caution">
    <text evidence="2">The sequence shown here is derived from an EMBL/GenBank/DDBJ whole genome shotgun (WGS) entry which is preliminary data.</text>
</comment>
<organism evidence="2 3">
    <name type="scientific">Dryococelus australis</name>
    <dbReference type="NCBI Taxonomy" id="614101"/>
    <lineage>
        <taxon>Eukaryota</taxon>
        <taxon>Metazoa</taxon>
        <taxon>Ecdysozoa</taxon>
        <taxon>Arthropoda</taxon>
        <taxon>Hexapoda</taxon>
        <taxon>Insecta</taxon>
        <taxon>Pterygota</taxon>
        <taxon>Neoptera</taxon>
        <taxon>Polyneoptera</taxon>
        <taxon>Phasmatodea</taxon>
        <taxon>Verophasmatodea</taxon>
        <taxon>Anareolatae</taxon>
        <taxon>Phasmatidae</taxon>
        <taxon>Eurycanthinae</taxon>
        <taxon>Dryococelus</taxon>
    </lineage>
</organism>
<sequence length="736" mass="81223">MSGTRSGASEIGLQAYSPPAPRLACGGAARWGTQVACLSATVNTQAASRYKASCGASASRHLPLPYTLHVLVTPWTPVLLLAWSAARVSWSCVSKAKKRGSDTGDTNTRAWRLIAPTRKACSVSVTKAKPGHSRIFASRNRAERCRWSADFLGDLPFLSPLHSGAAPFSPHFTPIGSQHLINSGCPDWWREPAGVTAPPPTAGEADKCRVGTRIFWNWTSARRGIKRHFWVMAYDPIYTAAVQRSAVLAEAFWLSAECEIKCNGVRGVRGVYLLSCRDDRVPRGISEVCRPQWHMRRGNENICSSPTTRAGRPPVESNDIDGFIRPEKAYSVLLRTLGVVTEISLRSIPETHNQLWVVPVDWTSSGNSVSPGQSNTSAYSKRQQQGTLVVRDCLGSRGQSGVRGRGKAVIEFVGGRGPAAPILADQQARSADVRRGARQTHPNRSEENEPEFEENVVILQEGREWQQRGMGYLWKIFLKRHRKIHAITNHYNINSLRGNFFVPPNKTNRVQSQAGSLPDFRKWESCRTMPLVGGFSRGLPPPPSFRHCSKPQCDTGDESQIFLPLVTSLVARFSIARNSANHSLINSNSNSAPGPEACRNLYTVPLTIWKVRPTPSRAERTRSVIQSILQLNADMNANRASCASLKRDYRVDSLFVIDTRPPSLALTPQSYNDSVLFARSHGMGQRQITIGCSPVSCSINTPGVSTEGIRIRRRGLQRCGELADTEMTSDNRRRKE</sequence>